<evidence type="ECO:0000313" key="1">
    <source>
        <dbReference type="EMBL" id="GFH08576.1"/>
    </source>
</evidence>
<comment type="caution">
    <text evidence="1">The sequence shown here is derived from an EMBL/GenBank/DDBJ whole genome shotgun (WGS) entry which is preliminary data.</text>
</comment>
<dbReference type="AlphaFoldDB" id="A0A699YNU5"/>
<dbReference type="EMBL" id="BLLF01000169">
    <property type="protein sequence ID" value="GFH08576.1"/>
    <property type="molecule type" value="Genomic_DNA"/>
</dbReference>
<name>A0A699YNU5_HAELA</name>
<reference evidence="1 2" key="1">
    <citation type="submission" date="2020-02" db="EMBL/GenBank/DDBJ databases">
        <title>Draft genome sequence of Haematococcus lacustris strain NIES-144.</title>
        <authorList>
            <person name="Morimoto D."/>
            <person name="Nakagawa S."/>
            <person name="Yoshida T."/>
            <person name="Sawayama S."/>
        </authorList>
    </citation>
    <scope>NUCLEOTIDE SEQUENCE [LARGE SCALE GENOMIC DNA]</scope>
    <source>
        <strain evidence="1 2">NIES-144</strain>
    </source>
</reference>
<dbReference type="Proteomes" id="UP000485058">
    <property type="component" value="Unassembled WGS sequence"/>
</dbReference>
<organism evidence="1 2">
    <name type="scientific">Haematococcus lacustris</name>
    <name type="common">Green alga</name>
    <name type="synonym">Haematococcus pluvialis</name>
    <dbReference type="NCBI Taxonomy" id="44745"/>
    <lineage>
        <taxon>Eukaryota</taxon>
        <taxon>Viridiplantae</taxon>
        <taxon>Chlorophyta</taxon>
        <taxon>core chlorophytes</taxon>
        <taxon>Chlorophyceae</taxon>
        <taxon>CS clade</taxon>
        <taxon>Chlamydomonadales</taxon>
        <taxon>Haematococcaceae</taxon>
        <taxon>Haematococcus</taxon>
    </lineage>
</organism>
<gene>
    <name evidence="1" type="ORF">HaLaN_03559</name>
</gene>
<evidence type="ECO:0000313" key="2">
    <source>
        <dbReference type="Proteomes" id="UP000485058"/>
    </source>
</evidence>
<proteinExistence type="predicted"/>
<accession>A0A699YNU5</accession>
<protein>
    <submittedName>
        <fullName evidence="1">Uncharacterized protein</fullName>
    </submittedName>
</protein>
<sequence length="122" mass="13711">MTLRSSVVSHVLSLSKLTCNERDLPKQGSITASTFDCALMCVICPYKPPRLNLYCAMQKSEGQKPTRQVCTLAKPWNGSMDYWEALRSAVGRETHAALVRPGNMRKPICMIDKKSTSDWFIN</sequence>
<keyword evidence="2" id="KW-1185">Reference proteome</keyword>